<dbReference type="AlphaFoldDB" id="A0A0K2V6J4"/>
<proteinExistence type="predicted"/>
<sequence length="113" mass="12980">CSIILSIPSLPLCFGYKIPLEYANAIYSQGDRNPYYKTVDTKYPNYAYDIINLNGDSLKNLKSSLEKTYYNNHLIKQRSLWSESPKYPQVSYREKYSGVNPANHLLSVGFGKK</sequence>
<protein>
    <submittedName>
        <fullName evidence="1">Uncharacterized protein</fullName>
    </submittedName>
</protein>
<name>A0A0K2V6J4_LEPSM</name>
<feature type="non-terminal residue" evidence="1">
    <location>
        <position position="1"/>
    </location>
</feature>
<dbReference type="EMBL" id="HACA01028812">
    <property type="protein sequence ID" value="CDW46173.1"/>
    <property type="molecule type" value="Transcribed_RNA"/>
</dbReference>
<reference evidence="1" key="1">
    <citation type="submission" date="2014-05" db="EMBL/GenBank/DDBJ databases">
        <authorList>
            <person name="Chronopoulou M."/>
        </authorList>
    </citation>
    <scope>NUCLEOTIDE SEQUENCE</scope>
    <source>
        <tissue evidence="1">Whole organism</tissue>
    </source>
</reference>
<organism evidence="1">
    <name type="scientific">Lepeophtheirus salmonis</name>
    <name type="common">Salmon louse</name>
    <name type="synonym">Caligus salmonis</name>
    <dbReference type="NCBI Taxonomy" id="72036"/>
    <lineage>
        <taxon>Eukaryota</taxon>
        <taxon>Metazoa</taxon>
        <taxon>Ecdysozoa</taxon>
        <taxon>Arthropoda</taxon>
        <taxon>Crustacea</taxon>
        <taxon>Multicrustacea</taxon>
        <taxon>Hexanauplia</taxon>
        <taxon>Copepoda</taxon>
        <taxon>Siphonostomatoida</taxon>
        <taxon>Caligidae</taxon>
        <taxon>Lepeophtheirus</taxon>
    </lineage>
</organism>
<accession>A0A0K2V6J4</accession>
<evidence type="ECO:0000313" key="1">
    <source>
        <dbReference type="EMBL" id="CDW46173.1"/>
    </source>
</evidence>